<name>A0AAV4MTA6_9ARAC</name>
<accession>A0AAV4MTA6</accession>
<organism evidence="2 3">
    <name type="scientific">Caerostris darwini</name>
    <dbReference type="NCBI Taxonomy" id="1538125"/>
    <lineage>
        <taxon>Eukaryota</taxon>
        <taxon>Metazoa</taxon>
        <taxon>Ecdysozoa</taxon>
        <taxon>Arthropoda</taxon>
        <taxon>Chelicerata</taxon>
        <taxon>Arachnida</taxon>
        <taxon>Araneae</taxon>
        <taxon>Araneomorphae</taxon>
        <taxon>Entelegynae</taxon>
        <taxon>Araneoidea</taxon>
        <taxon>Araneidae</taxon>
        <taxon>Caerostris</taxon>
    </lineage>
</organism>
<sequence>MKGIVRFICSHRISNNSHSVYFGDGKRPCRRQEHLVAIVPYLCWDHYLKRLPEIVLPNNSPINNPEETSPALCEGTRSPNEAFGRSGEILKPESAVRAR</sequence>
<reference evidence="2 3" key="1">
    <citation type="submission" date="2021-06" db="EMBL/GenBank/DDBJ databases">
        <title>Caerostris darwini draft genome.</title>
        <authorList>
            <person name="Kono N."/>
            <person name="Arakawa K."/>
        </authorList>
    </citation>
    <scope>NUCLEOTIDE SEQUENCE [LARGE SCALE GENOMIC DNA]</scope>
</reference>
<evidence type="ECO:0008006" key="4">
    <source>
        <dbReference type="Google" id="ProtNLM"/>
    </source>
</evidence>
<gene>
    <name evidence="2" type="ORF">CDAR_378701</name>
</gene>
<protein>
    <recommendedName>
        <fullName evidence="4">Ycf15</fullName>
    </recommendedName>
</protein>
<evidence type="ECO:0000256" key="1">
    <source>
        <dbReference type="SAM" id="MobiDB-lite"/>
    </source>
</evidence>
<dbReference type="EMBL" id="BPLQ01000844">
    <property type="protein sequence ID" value="GIX75706.1"/>
    <property type="molecule type" value="Genomic_DNA"/>
</dbReference>
<keyword evidence="3" id="KW-1185">Reference proteome</keyword>
<dbReference type="Proteomes" id="UP001054837">
    <property type="component" value="Unassembled WGS sequence"/>
</dbReference>
<comment type="caution">
    <text evidence="2">The sequence shown here is derived from an EMBL/GenBank/DDBJ whole genome shotgun (WGS) entry which is preliminary data.</text>
</comment>
<evidence type="ECO:0000313" key="2">
    <source>
        <dbReference type="EMBL" id="GIX75706.1"/>
    </source>
</evidence>
<feature type="compositionally biased region" description="Basic and acidic residues" evidence="1">
    <location>
        <begin position="88"/>
        <end position="99"/>
    </location>
</feature>
<evidence type="ECO:0000313" key="3">
    <source>
        <dbReference type="Proteomes" id="UP001054837"/>
    </source>
</evidence>
<dbReference type="AlphaFoldDB" id="A0AAV4MTA6"/>
<feature type="region of interest" description="Disordered" evidence="1">
    <location>
        <begin position="59"/>
        <end position="99"/>
    </location>
</feature>
<proteinExistence type="predicted"/>